<feature type="region of interest" description="Disordered" evidence="1">
    <location>
        <begin position="1"/>
        <end position="35"/>
    </location>
</feature>
<keyword evidence="3" id="KW-1185">Reference proteome</keyword>
<feature type="compositionally biased region" description="Low complexity" evidence="1">
    <location>
        <begin position="10"/>
        <end position="21"/>
    </location>
</feature>
<dbReference type="PROSITE" id="PS00028">
    <property type="entry name" value="ZINC_FINGER_C2H2_1"/>
    <property type="match status" value="1"/>
</dbReference>
<dbReference type="OrthoDB" id="6090250at2759"/>
<protein>
    <submittedName>
        <fullName evidence="2">Transposon Tf2-6 poly</fullName>
    </submittedName>
</protein>
<accession>A0A7D9D9N8</accession>
<comment type="caution">
    <text evidence="2">The sequence shown here is derived from an EMBL/GenBank/DDBJ whole genome shotgun (WGS) entry which is preliminary data.</text>
</comment>
<evidence type="ECO:0000313" key="3">
    <source>
        <dbReference type="Proteomes" id="UP001152795"/>
    </source>
</evidence>
<dbReference type="AlphaFoldDB" id="A0A7D9D9N8"/>
<sequence>MTKEGVWLKQQQTTSESLQSTHSDDNSRQSTASRTDQMFEMSLFSTPSCSSEYGLQRTDTWTPGCASAYLSDTDSDQEECDVAAGTSVLDQYNQAMENISQLAGTQAPPKLTFQLDGDLDSATPKEKDECITRATDACKRICKIIAPNDGEKLFEALQQIDQGKSLVPLMTAYAQAPSRSLKIQILSLYAYELPAQKLQTLHEPYGRLSKWQIKRARAHARNNGPGMEMEKTRYHRVSLDMGKVDHFIDFANRPYYHQDVAFGTRTLKLESGETIEMPNIIRTVTKCTMVAQYLQFCKEEEFEPLSRTTLFRILEVREASQRKSLQGLDNTAADGSNGFNTMEQISERLVHLGIDIQWSQSVIKRLHKAKEYLKTDYKVHCQEDDSLCADHCTMFALSDPGDEAFQVKCAHEHTLVCDNCENLKSTLQELENKLKSNTHFSYTQDIKEELIHDFKEAKDRISKWKAHILRSINQENAKKEILESLDETSVLIVIDWAMKFQQIRFREKQSDWYGKRGLCWHVSSVVSKGVSSDTAVVTSYVHLFDSTTQDWFAVASILENLLSTIKSSMANISKAYIRSDEAGCYHNNLLVASLKDIGNRVGICVQSYDFSEPQQGKDICDRIICPLKSSIRRYCNEGNDILTAQDMHTALNCRPVKGTTSSVNEVKASAEQLSVKKIKDFSSYHNFQYEEAGIRVWKAHGIGKGKKLLDKDIYISRQKSTELQVSVNFPAVQQTRQTKLKRNENHDDNSNADSAGLFDCAEPGCNHVFETIQSLELHMDLGQHSRFINSESVYDALKREWAKQFTTLSSRNVQGQGPKQHQTLECRESSSRMGWALSKPKTGSARFSPDVCKYLTAKFDYGERTGHKSDPAQVAKDMRCAKDEGGEKLFKAAEWLNKEQIKGFFSRLAKKRRKGVISTDIEEEIEVDNYESDTDDAEENEKRAYLLNLISNELNVAHPIYYDAYDLCELHKQDKLSGFKVTMLKEICSHFELGFKSKDKKQDLINTISNMLDKCPCCCLPLCT</sequence>
<dbReference type="PANTHER" id="PTHR33845">
    <property type="entry name" value="C2H2-TYPE DOMAIN-CONTAINING PROTEIN"/>
    <property type="match status" value="1"/>
</dbReference>
<name>A0A7D9D9N8_PARCT</name>
<dbReference type="InterPro" id="IPR013087">
    <property type="entry name" value="Znf_C2H2_type"/>
</dbReference>
<evidence type="ECO:0000256" key="1">
    <source>
        <dbReference type="SAM" id="MobiDB-lite"/>
    </source>
</evidence>
<evidence type="ECO:0000313" key="2">
    <source>
        <dbReference type="EMBL" id="CAB3979962.1"/>
    </source>
</evidence>
<dbReference type="PANTHER" id="PTHR33845:SF1">
    <property type="entry name" value="C2H2-TYPE DOMAIN-CONTAINING PROTEIN"/>
    <property type="match status" value="1"/>
</dbReference>
<dbReference type="SUPFAM" id="SSF68906">
    <property type="entry name" value="SAP domain"/>
    <property type="match status" value="1"/>
</dbReference>
<reference evidence="2" key="1">
    <citation type="submission" date="2020-04" db="EMBL/GenBank/DDBJ databases">
        <authorList>
            <person name="Alioto T."/>
            <person name="Alioto T."/>
            <person name="Gomez Garrido J."/>
        </authorList>
    </citation>
    <scope>NUCLEOTIDE SEQUENCE</scope>
    <source>
        <strain evidence="2">A484AB</strain>
    </source>
</reference>
<dbReference type="Gene3D" id="1.10.720.30">
    <property type="entry name" value="SAP domain"/>
    <property type="match status" value="1"/>
</dbReference>
<dbReference type="Proteomes" id="UP001152795">
    <property type="component" value="Unassembled WGS sequence"/>
</dbReference>
<gene>
    <name evidence="2" type="ORF">PACLA_8A076929</name>
</gene>
<dbReference type="InterPro" id="IPR036361">
    <property type="entry name" value="SAP_dom_sf"/>
</dbReference>
<proteinExistence type="predicted"/>
<dbReference type="EMBL" id="CACRXK020000245">
    <property type="protein sequence ID" value="CAB3979962.1"/>
    <property type="molecule type" value="Genomic_DNA"/>
</dbReference>
<organism evidence="2 3">
    <name type="scientific">Paramuricea clavata</name>
    <name type="common">Red gorgonian</name>
    <name type="synonym">Violescent sea-whip</name>
    <dbReference type="NCBI Taxonomy" id="317549"/>
    <lineage>
        <taxon>Eukaryota</taxon>
        <taxon>Metazoa</taxon>
        <taxon>Cnidaria</taxon>
        <taxon>Anthozoa</taxon>
        <taxon>Octocorallia</taxon>
        <taxon>Malacalcyonacea</taxon>
        <taxon>Plexauridae</taxon>
        <taxon>Paramuricea</taxon>
    </lineage>
</organism>